<dbReference type="InterPro" id="IPR001073">
    <property type="entry name" value="C1q_dom"/>
</dbReference>
<dbReference type="GO" id="GO:0005581">
    <property type="term" value="C:collagen trimer"/>
    <property type="evidence" value="ECO:0007669"/>
    <property type="project" value="UniProtKB-KW"/>
</dbReference>
<dbReference type="SMART" id="SM00110">
    <property type="entry name" value="C1Q"/>
    <property type="match status" value="1"/>
</dbReference>
<dbReference type="Gene3D" id="2.60.120.40">
    <property type="match status" value="1"/>
</dbReference>
<dbReference type="PANTHER" id="PTHR15427:SF24">
    <property type="entry name" value="COMPLEMENT C1Q TUMOR NECROSIS FACTOR-RELATED PROTEIN 7"/>
    <property type="match status" value="1"/>
</dbReference>
<evidence type="ECO:0000259" key="7">
    <source>
        <dbReference type="PROSITE" id="PS50871"/>
    </source>
</evidence>
<feature type="domain" description="C1q" evidence="7">
    <location>
        <begin position="157"/>
        <end position="293"/>
    </location>
</feature>
<dbReference type="InterPro" id="IPR008160">
    <property type="entry name" value="Collagen"/>
</dbReference>
<keyword evidence="3" id="KW-0272">Extracellular matrix</keyword>
<dbReference type="PANTHER" id="PTHR15427">
    <property type="entry name" value="EMILIN ELASTIN MICROFIBRIL INTERFACE-LOCATED PROTEIN ELASTIN MICROFIBRIL INTERFACER"/>
    <property type="match status" value="1"/>
</dbReference>
<reference evidence="8" key="1">
    <citation type="submission" date="2023-03" db="EMBL/GenBank/DDBJ databases">
        <title>Electrophorus voltai genome.</title>
        <authorList>
            <person name="Bian C."/>
        </authorList>
    </citation>
    <scope>NUCLEOTIDE SEQUENCE</scope>
    <source>
        <strain evidence="8">CB-2022</strain>
        <tissue evidence="8">Muscle</tissue>
    </source>
</reference>
<evidence type="ECO:0000256" key="1">
    <source>
        <dbReference type="ARBA" id="ARBA00004498"/>
    </source>
</evidence>
<feature type="region of interest" description="Disordered" evidence="6">
    <location>
        <begin position="58"/>
        <end position="152"/>
    </location>
</feature>
<evidence type="ECO:0000256" key="2">
    <source>
        <dbReference type="ARBA" id="ARBA00022525"/>
    </source>
</evidence>
<comment type="subcellular location">
    <subcellularLocation>
        <location evidence="1">Secreted</location>
        <location evidence="1">Extracellular space</location>
        <location evidence="1">Extracellular matrix</location>
    </subcellularLocation>
</comment>
<proteinExistence type="predicted"/>
<feature type="compositionally biased region" description="Basic and acidic residues" evidence="6">
    <location>
        <begin position="105"/>
        <end position="120"/>
    </location>
</feature>
<evidence type="ECO:0000256" key="3">
    <source>
        <dbReference type="ARBA" id="ARBA00022530"/>
    </source>
</evidence>
<evidence type="ECO:0000256" key="4">
    <source>
        <dbReference type="ARBA" id="ARBA00022729"/>
    </source>
</evidence>
<organism evidence="8 9">
    <name type="scientific">Electrophorus voltai</name>
    <dbReference type="NCBI Taxonomy" id="2609070"/>
    <lineage>
        <taxon>Eukaryota</taxon>
        <taxon>Metazoa</taxon>
        <taxon>Chordata</taxon>
        <taxon>Craniata</taxon>
        <taxon>Vertebrata</taxon>
        <taxon>Euteleostomi</taxon>
        <taxon>Actinopterygii</taxon>
        <taxon>Neopterygii</taxon>
        <taxon>Teleostei</taxon>
        <taxon>Ostariophysi</taxon>
        <taxon>Gymnotiformes</taxon>
        <taxon>Gymnotoidei</taxon>
        <taxon>Gymnotidae</taxon>
        <taxon>Electrophorus</taxon>
    </lineage>
</organism>
<dbReference type="InterPro" id="IPR008983">
    <property type="entry name" value="Tumour_necrosis_fac-like_dom"/>
</dbReference>
<evidence type="ECO:0000313" key="9">
    <source>
        <dbReference type="Proteomes" id="UP001239994"/>
    </source>
</evidence>
<dbReference type="FunFam" id="2.60.120.40:FF:000001">
    <property type="entry name" value="Complement C1q B chain"/>
    <property type="match status" value="1"/>
</dbReference>
<evidence type="ECO:0000313" key="8">
    <source>
        <dbReference type="EMBL" id="KAK1803484.1"/>
    </source>
</evidence>
<sequence length="302" mass="31962">MRAPLKRSKPDTCGEKMRAIMGVVCLCQCVIGQLLEARAKGSAPRFICSVPGLPGMPGKPGLPGPHGAEGHVGVPGRDGRDGRNGEKGEKGEAGIKGRVGPTGKTGERGERGSTGKRGPEGDPGDPGPLGPPGSPGKRGAKGQRGSRGMPGVCRCGSLVPKSAFSVGITSSYPAEKAPIKFNKVLLNEGGHYNPQTGKFICAYPGIYYFSYDITLANKHLAISLVHNGQYRIKTYDANTGNHDVASGSTVMFLNPEDEVWLEIFYKDQNGLFSDPGWADSLFSGFLLYADTNYLDTLAEDYA</sequence>
<protein>
    <recommendedName>
        <fullName evidence="7">C1q domain-containing protein</fullName>
    </recommendedName>
</protein>
<dbReference type="Proteomes" id="UP001239994">
    <property type="component" value="Unassembled WGS sequence"/>
</dbReference>
<dbReference type="InterPro" id="IPR050392">
    <property type="entry name" value="Collagen/C1q_domain"/>
</dbReference>
<evidence type="ECO:0000256" key="5">
    <source>
        <dbReference type="ARBA" id="ARBA00023119"/>
    </source>
</evidence>
<keyword evidence="5" id="KW-0176">Collagen</keyword>
<dbReference type="PROSITE" id="PS50871">
    <property type="entry name" value="C1Q"/>
    <property type="match status" value="1"/>
</dbReference>
<keyword evidence="2" id="KW-0964">Secreted</keyword>
<evidence type="ECO:0000256" key="6">
    <source>
        <dbReference type="SAM" id="MobiDB-lite"/>
    </source>
</evidence>
<dbReference type="Pfam" id="PF00386">
    <property type="entry name" value="C1q"/>
    <property type="match status" value="1"/>
</dbReference>
<accession>A0AAD8ZQV5</accession>
<dbReference type="SUPFAM" id="SSF49842">
    <property type="entry name" value="TNF-like"/>
    <property type="match status" value="1"/>
</dbReference>
<keyword evidence="9" id="KW-1185">Reference proteome</keyword>
<dbReference type="Pfam" id="PF01391">
    <property type="entry name" value="Collagen"/>
    <property type="match status" value="1"/>
</dbReference>
<dbReference type="EMBL" id="JAROKS010000005">
    <property type="protein sequence ID" value="KAK1803484.1"/>
    <property type="molecule type" value="Genomic_DNA"/>
</dbReference>
<dbReference type="AlphaFoldDB" id="A0AAD8ZQV5"/>
<feature type="compositionally biased region" description="Pro residues" evidence="6">
    <location>
        <begin position="125"/>
        <end position="134"/>
    </location>
</feature>
<gene>
    <name evidence="8" type="ORF">P4O66_020914</name>
</gene>
<feature type="compositionally biased region" description="Basic and acidic residues" evidence="6">
    <location>
        <begin position="77"/>
        <end position="95"/>
    </location>
</feature>
<dbReference type="PRINTS" id="PR00007">
    <property type="entry name" value="COMPLEMNTC1Q"/>
</dbReference>
<keyword evidence="4" id="KW-0732">Signal</keyword>
<name>A0AAD8ZQV5_9TELE</name>
<comment type="caution">
    <text evidence="8">The sequence shown here is derived from an EMBL/GenBank/DDBJ whole genome shotgun (WGS) entry which is preliminary data.</text>
</comment>